<dbReference type="AlphaFoldDB" id="A0A401QG45"/>
<organism evidence="1 2">
    <name type="scientific">Scyliorhinus torazame</name>
    <name type="common">Cloudy catshark</name>
    <name type="synonym">Catulus torazame</name>
    <dbReference type="NCBI Taxonomy" id="75743"/>
    <lineage>
        <taxon>Eukaryota</taxon>
        <taxon>Metazoa</taxon>
        <taxon>Chordata</taxon>
        <taxon>Craniata</taxon>
        <taxon>Vertebrata</taxon>
        <taxon>Chondrichthyes</taxon>
        <taxon>Elasmobranchii</taxon>
        <taxon>Galeomorphii</taxon>
        <taxon>Galeoidea</taxon>
        <taxon>Carcharhiniformes</taxon>
        <taxon>Scyliorhinidae</taxon>
        <taxon>Scyliorhinus</taxon>
    </lineage>
</organism>
<reference evidence="1 2" key="1">
    <citation type="journal article" date="2018" name="Nat. Ecol. Evol.">
        <title>Shark genomes provide insights into elasmobranch evolution and the origin of vertebrates.</title>
        <authorList>
            <person name="Hara Y"/>
            <person name="Yamaguchi K"/>
            <person name="Onimaru K"/>
            <person name="Kadota M"/>
            <person name="Koyanagi M"/>
            <person name="Keeley SD"/>
            <person name="Tatsumi K"/>
            <person name="Tanaka K"/>
            <person name="Motone F"/>
            <person name="Kageyama Y"/>
            <person name="Nozu R"/>
            <person name="Adachi N"/>
            <person name="Nishimura O"/>
            <person name="Nakagawa R"/>
            <person name="Tanegashima C"/>
            <person name="Kiyatake I"/>
            <person name="Matsumoto R"/>
            <person name="Murakumo K"/>
            <person name="Nishida K"/>
            <person name="Terakita A"/>
            <person name="Kuratani S"/>
            <person name="Sato K"/>
            <person name="Hyodo S Kuraku.S."/>
        </authorList>
    </citation>
    <scope>NUCLEOTIDE SEQUENCE [LARGE SCALE GENOMIC DNA]</scope>
</reference>
<gene>
    <name evidence="1" type="ORF">scyTo_0024867</name>
</gene>
<dbReference type="PANTHER" id="PTHR13630">
    <property type="entry name" value="GAMMA-SECRETASE-ACTIVATING PROTEIN"/>
    <property type="match status" value="1"/>
</dbReference>
<sequence>LDNSKTNESFKFGIVTRITEAIGQKIGHLWDHPTSSSCIARNYVETLLKNRCTQQVSSKV</sequence>
<dbReference type="PANTHER" id="PTHR13630:SF1">
    <property type="entry name" value="GAMMA-SECRETASE-ACTIVATING PROTEIN"/>
    <property type="match status" value="1"/>
</dbReference>
<name>A0A401QG45_SCYTO</name>
<dbReference type="Proteomes" id="UP000288216">
    <property type="component" value="Unassembled WGS sequence"/>
</dbReference>
<dbReference type="InterPro" id="IPR026172">
    <property type="entry name" value="GSAP_fam"/>
</dbReference>
<evidence type="ECO:0000313" key="2">
    <source>
        <dbReference type="Proteomes" id="UP000288216"/>
    </source>
</evidence>
<dbReference type="GO" id="GO:1902004">
    <property type="term" value="P:positive regulation of amyloid-beta formation"/>
    <property type="evidence" value="ECO:0007669"/>
    <property type="project" value="TreeGrafter"/>
</dbReference>
<dbReference type="GO" id="GO:0005802">
    <property type="term" value="C:trans-Golgi network"/>
    <property type="evidence" value="ECO:0007669"/>
    <property type="project" value="TreeGrafter"/>
</dbReference>
<accession>A0A401QG45</accession>
<dbReference type="OrthoDB" id="9997853at2759"/>
<evidence type="ECO:0000313" key="1">
    <source>
        <dbReference type="EMBL" id="GCB84350.1"/>
    </source>
</evidence>
<feature type="non-terminal residue" evidence="1">
    <location>
        <position position="1"/>
    </location>
</feature>
<protein>
    <submittedName>
        <fullName evidence="1">Uncharacterized protein</fullName>
    </submittedName>
</protein>
<keyword evidence="2" id="KW-1185">Reference proteome</keyword>
<dbReference type="STRING" id="75743.A0A401QG45"/>
<proteinExistence type="predicted"/>
<comment type="caution">
    <text evidence="1">The sequence shown here is derived from an EMBL/GenBank/DDBJ whole genome shotgun (WGS) entry which is preliminary data.</text>
</comment>
<dbReference type="EMBL" id="BFAA01059473">
    <property type="protein sequence ID" value="GCB84350.1"/>
    <property type="molecule type" value="Genomic_DNA"/>
</dbReference>